<dbReference type="Proteomes" id="UP000823941">
    <property type="component" value="Chromosome 16"/>
</dbReference>
<evidence type="ECO:0000256" key="10">
    <source>
        <dbReference type="ARBA" id="ARBA00023201"/>
    </source>
</evidence>
<keyword evidence="9 13" id="KW-0472">Membrane</keyword>
<comment type="similarity">
    <text evidence="2 12">Belongs to the amiloride-sensitive sodium channel (TC 1.A.6) family.</text>
</comment>
<evidence type="ECO:0000256" key="7">
    <source>
        <dbReference type="ARBA" id="ARBA00023053"/>
    </source>
</evidence>
<evidence type="ECO:0000256" key="11">
    <source>
        <dbReference type="ARBA" id="ARBA00023303"/>
    </source>
</evidence>
<evidence type="ECO:0000256" key="8">
    <source>
        <dbReference type="ARBA" id="ARBA00023065"/>
    </source>
</evidence>
<protein>
    <submittedName>
        <fullName evidence="14">Uncharacterized protein</fullName>
    </submittedName>
</protein>
<organism evidence="14 15">
    <name type="scientific">Plutella xylostella</name>
    <name type="common">Diamondback moth</name>
    <name type="synonym">Plutella maculipennis</name>
    <dbReference type="NCBI Taxonomy" id="51655"/>
    <lineage>
        <taxon>Eukaryota</taxon>
        <taxon>Metazoa</taxon>
        <taxon>Ecdysozoa</taxon>
        <taxon>Arthropoda</taxon>
        <taxon>Hexapoda</taxon>
        <taxon>Insecta</taxon>
        <taxon>Pterygota</taxon>
        <taxon>Neoptera</taxon>
        <taxon>Endopterygota</taxon>
        <taxon>Lepidoptera</taxon>
        <taxon>Glossata</taxon>
        <taxon>Ditrysia</taxon>
        <taxon>Yponomeutoidea</taxon>
        <taxon>Plutellidae</taxon>
        <taxon>Plutella</taxon>
    </lineage>
</organism>
<evidence type="ECO:0000256" key="4">
    <source>
        <dbReference type="ARBA" id="ARBA00022461"/>
    </source>
</evidence>
<evidence type="ECO:0000313" key="15">
    <source>
        <dbReference type="Proteomes" id="UP000823941"/>
    </source>
</evidence>
<proteinExistence type="inferred from homology"/>
<dbReference type="Pfam" id="PF00858">
    <property type="entry name" value="ASC"/>
    <property type="match status" value="1"/>
</dbReference>
<evidence type="ECO:0000256" key="12">
    <source>
        <dbReference type="RuleBase" id="RU000679"/>
    </source>
</evidence>
<keyword evidence="15" id="KW-1185">Reference proteome</keyword>
<gene>
    <name evidence="14" type="ORF">JYU34_011951</name>
</gene>
<accession>A0ABQ7QF86</accession>
<evidence type="ECO:0000256" key="5">
    <source>
        <dbReference type="ARBA" id="ARBA00022692"/>
    </source>
</evidence>
<evidence type="ECO:0000256" key="1">
    <source>
        <dbReference type="ARBA" id="ARBA00004141"/>
    </source>
</evidence>
<keyword evidence="10 12" id="KW-0739">Sodium transport</keyword>
<keyword evidence="4 12" id="KW-0894">Sodium channel</keyword>
<dbReference type="Gene3D" id="1.10.287.820">
    <property type="entry name" value="Acid-sensing ion channel domain"/>
    <property type="match status" value="1"/>
</dbReference>
<keyword evidence="6 13" id="KW-1133">Transmembrane helix</keyword>
<dbReference type="PANTHER" id="PTHR11690">
    <property type="entry name" value="AMILORIDE-SENSITIVE SODIUM CHANNEL-RELATED"/>
    <property type="match status" value="1"/>
</dbReference>
<name>A0ABQ7QF86_PLUXY</name>
<keyword evidence="8 12" id="KW-0406">Ion transport</keyword>
<dbReference type="InterPro" id="IPR001873">
    <property type="entry name" value="ENaC"/>
</dbReference>
<dbReference type="Gene3D" id="1.10.287.770">
    <property type="entry name" value="YojJ-like"/>
    <property type="match status" value="1"/>
</dbReference>
<dbReference type="PANTHER" id="PTHR11690:SF243">
    <property type="entry name" value="PICKPOCKET 12-RELATED"/>
    <property type="match status" value="1"/>
</dbReference>
<feature type="transmembrane region" description="Helical" evidence="13">
    <location>
        <begin position="258"/>
        <end position="283"/>
    </location>
</feature>
<keyword evidence="7" id="KW-0915">Sodium</keyword>
<dbReference type="EMBL" id="JAHIBW010000016">
    <property type="protein sequence ID" value="KAG7303435.1"/>
    <property type="molecule type" value="Genomic_DNA"/>
</dbReference>
<evidence type="ECO:0000256" key="3">
    <source>
        <dbReference type="ARBA" id="ARBA00022448"/>
    </source>
</evidence>
<evidence type="ECO:0000256" key="2">
    <source>
        <dbReference type="ARBA" id="ARBA00007193"/>
    </source>
</evidence>
<comment type="subcellular location">
    <subcellularLocation>
        <location evidence="1">Membrane</location>
        <topology evidence="1">Multi-pass membrane protein</topology>
    </subcellularLocation>
</comment>
<comment type="caution">
    <text evidence="14">The sequence shown here is derived from an EMBL/GenBank/DDBJ whole genome shotgun (WGS) entry which is preliminary data.</text>
</comment>
<evidence type="ECO:0000256" key="6">
    <source>
        <dbReference type="ARBA" id="ARBA00022989"/>
    </source>
</evidence>
<keyword evidence="5 12" id="KW-0812">Transmembrane</keyword>
<keyword evidence="3 12" id="KW-0813">Transport</keyword>
<evidence type="ECO:0000256" key="9">
    <source>
        <dbReference type="ARBA" id="ARBA00023136"/>
    </source>
</evidence>
<reference evidence="14 15" key="1">
    <citation type="submission" date="2021-06" db="EMBL/GenBank/DDBJ databases">
        <title>A haploid diamondback moth (Plutella xylostella L.) genome assembly resolves 31 chromosomes and identifies a diamide resistance mutation.</title>
        <authorList>
            <person name="Ward C.M."/>
            <person name="Perry K.D."/>
            <person name="Baker G."/>
            <person name="Powis K."/>
            <person name="Heckel D.G."/>
            <person name="Baxter S.W."/>
        </authorList>
    </citation>
    <scope>NUCLEOTIDE SEQUENCE [LARGE SCALE GENOMIC DNA]</scope>
    <source>
        <strain evidence="14 15">LV</strain>
        <tissue evidence="14">Single pupa</tissue>
    </source>
</reference>
<keyword evidence="11 12" id="KW-0407">Ion channel</keyword>
<dbReference type="PRINTS" id="PR01078">
    <property type="entry name" value="AMINACHANNEL"/>
</dbReference>
<evidence type="ECO:0000256" key="13">
    <source>
        <dbReference type="SAM" id="Phobius"/>
    </source>
</evidence>
<evidence type="ECO:0000313" key="14">
    <source>
        <dbReference type="EMBL" id="KAG7303435.1"/>
    </source>
</evidence>
<sequence length="297" mass="33240">MQCKSQSIDVCSTRAKESCCYEMKHPLSAGTGTHHGLTLVLDTNIDEYYCGSTSSPGFKILLHNPTETPKIAAYGDIYGPGAEARVAVTPRILDAQPQLQAIDRAQRLCVFSSERNLTFYRTYTQRNCEMECEAETMLNTCQCVQYFMPKNRSTRVCGKADAECYSGRTLPGNREESSGGGCGCLPACTEISYSERRSSAPLSNTLIEQNRYIGEETPDYFKANMLVVHFFFEDNSFIRYTKGEIFGLTEFLSNTGGLLGLCMGFSMMSFIELIYFLTLKALCATIKRKPRPRHFPT</sequence>